<feature type="domain" description="Methyltransferase" evidence="1">
    <location>
        <begin position="40"/>
        <end position="135"/>
    </location>
</feature>
<protein>
    <recommendedName>
        <fullName evidence="1">Methyltransferase domain-containing protein</fullName>
    </recommendedName>
</protein>
<accession>A0A645CNY5</accession>
<dbReference type="Gene3D" id="2.20.25.110">
    <property type="entry name" value="S-adenosyl-L-methionine-dependent methyltransferases"/>
    <property type="match status" value="1"/>
</dbReference>
<comment type="caution">
    <text evidence="2">The sequence shown here is derived from an EMBL/GenBank/DDBJ whole genome shotgun (WGS) entry which is preliminary data.</text>
</comment>
<reference evidence="2" key="1">
    <citation type="submission" date="2019-08" db="EMBL/GenBank/DDBJ databases">
        <authorList>
            <person name="Kucharzyk K."/>
            <person name="Murdoch R.W."/>
            <person name="Higgins S."/>
            <person name="Loffler F."/>
        </authorList>
    </citation>
    <scope>NUCLEOTIDE SEQUENCE</scope>
</reference>
<dbReference type="Pfam" id="PF13649">
    <property type="entry name" value="Methyltransf_25"/>
    <property type="match status" value="1"/>
</dbReference>
<sequence length="251" mass="29044">MFSFYSKLSTEVYNIDKPIGHSFGDVEFYKERLNAVKGRILEPAAGTGRILIPLLEEGFIVDGIDSSPQMLDLCRFHCEQRGLRADLYEKNMQAFSLPHKYEAIIIPTGSFLLLENLTEAINGLKCFYEHLAIGGRLIVDIFIQSNFNTGPISTRTWSTPEGDLITLNESLVEVNFIDQYTVSHLRYEKWRSNQLIQTELERFPLRWYGVEEFRLILEKVGFVDITISSDYRFGIYPTDKNQIITFEAYRK</sequence>
<dbReference type="InterPro" id="IPR029063">
    <property type="entry name" value="SAM-dependent_MTases_sf"/>
</dbReference>
<name>A0A645CNY5_9ZZZZ</name>
<proteinExistence type="predicted"/>
<organism evidence="2">
    <name type="scientific">bioreactor metagenome</name>
    <dbReference type="NCBI Taxonomy" id="1076179"/>
    <lineage>
        <taxon>unclassified sequences</taxon>
        <taxon>metagenomes</taxon>
        <taxon>ecological metagenomes</taxon>
    </lineage>
</organism>
<dbReference type="AlphaFoldDB" id="A0A645CNY5"/>
<dbReference type="EMBL" id="VSSQ01028772">
    <property type="protein sequence ID" value="MPM78627.1"/>
    <property type="molecule type" value="Genomic_DNA"/>
</dbReference>
<dbReference type="CDD" id="cd02440">
    <property type="entry name" value="AdoMet_MTases"/>
    <property type="match status" value="1"/>
</dbReference>
<dbReference type="InterPro" id="IPR041698">
    <property type="entry name" value="Methyltransf_25"/>
</dbReference>
<gene>
    <name evidence="2" type="ORF">SDC9_125638</name>
</gene>
<dbReference type="SUPFAM" id="SSF53335">
    <property type="entry name" value="S-adenosyl-L-methionine-dependent methyltransferases"/>
    <property type="match status" value="1"/>
</dbReference>
<evidence type="ECO:0000259" key="1">
    <source>
        <dbReference type="Pfam" id="PF13649"/>
    </source>
</evidence>
<dbReference type="Gene3D" id="3.40.50.150">
    <property type="entry name" value="Vaccinia Virus protein VP39"/>
    <property type="match status" value="1"/>
</dbReference>
<evidence type="ECO:0000313" key="2">
    <source>
        <dbReference type="EMBL" id="MPM78627.1"/>
    </source>
</evidence>